<feature type="transmembrane region" description="Helical" evidence="1">
    <location>
        <begin position="81"/>
        <end position="99"/>
    </location>
</feature>
<feature type="transmembrane region" description="Helical" evidence="1">
    <location>
        <begin position="111"/>
        <end position="130"/>
    </location>
</feature>
<gene>
    <name evidence="3" type="ORF">METZ01_LOCUS134264</name>
</gene>
<evidence type="ECO:0000313" key="3">
    <source>
        <dbReference type="EMBL" id="SVA81410.1"/>
    </source>
</evidence>
<name>A0A381YWT7_9ZZZZ</name>
<dbReference type="InterPro" id="IPR019251">
    <property type="entry name" value="DUF2231_TM"/>
</dbReference>
<feature type="transmembrane region" description="Helical" evidence="1">
    <location>
        <begin position="39"/>
        <end position="61"/>
    </location>
</feature>
<keyword evidence="1" id="KW-0812">Transmembrane</keyword>
<reference evidence="3" key="1">
    <citation type="submission" date="2018-05" db="EMBL/GenBank/DDBJ databases">
        <authorList>
            <person name="Lanie J.A."/>
            <person name="Ng W.-L."/>
            <person name="Kazmierczak K.M."/>
            <person name="Andrzejewski T.M."/>
            <person name="Davidsen T.M."/>
            <person name="Wayne K.J."/>
            <person name="Tettelin H."/>
            <person name="Glass J.I."/>
            <person name="Rusch D."/>
            <person name="Podicherti R."/>
            <person name="Tsui H.-C.T."/>
            <person name="Winkler M.E."/>
        </authorList>
    </citation>
    <scope>NUCLEOTIDE SEQUENCE</scope>
</reference>
<accession>A0A381YWT7</accession>
<keyword evidence="1" id="KW-1133">Transmembrane helix</keyword>
<dbReference type="EMBL" id="UINC01019248">
    <property type="protein sequence ID" value="SVA81410.1"/>
    <property type="molecule type" value="Genomic_DNA"/>
</dbReference>
<evidence type="ECO:0000259" key="2">
    <source>
        <dbReference type="Pfam" id="PF09990"/>
    </source>
</evidence>
<keyword evidence="1" id="KW-0472">Membrane</keyword>
<organism evidence="3">
    <name type="scientific">marine metagenome</name>
    <dbReference type="NCBI Taxonomy" id="408172"/>
    <lineage>
        <taxon>unclassified sequences</taxon>
        <taxon>metagenomes</taxon>
        <taxon>ecological metagenomes</taxon>
    </lineage>
</organism>
<dbReference type="AlphaFoldDB" id="A0A381YWT7"/>
<proteinExistence type="predicted"/>
<protein>
    <recommendedName>
        <fullName evidence="2">DUF2231 domain-containing protein</fullName>
    </recommendedName>
</protein>
<feature type="transmembrane region" description="Helical" evidence="1">
    <location>
        <begin position="6"/>
        <end position="27"/>
    </location>
</feature>
<dbReference type="Pfam" id="PF09990">
    <property type="entry name" value="DUF2231"/>
    <property type="match status" value="1"/>
</dbReference>
<evidence type="ECO:0000256" key="1">
    <source>
        <dbReference type="SAM" id="Phobius"/>
    </source>
</evidence>
<feature type="domain" description="DUF2231" evidence="2">
    <location>
        <begin position="6"/>
        <end position="138"/>
    </location>
</feature>
<sequence>MSFDEIHPLIIHFPIALLSSGFLFDFLSYLLKKKSLEFAGWWNLILGLVSALCAIVTGLIADYGSKPGLMDEAFPVHTNHGSLQILASCVFVVLLFWRGRLQGTLPQKPKMVLLYFFITGIAVTILFYGSHLGAVFAGRY</sequence>